<comment type="caution">
    <text evidence="1">The sequence shown here is derived from an EMBL/GenBank/DDBJ whole genome shotgun (WGS) entry which is preliminary data.</text>
</comment>
<evidence type="ECO:0000313" key="2">
    <source>
        <dbReference type="Proteomes" id="UP000225706"/>
    </source>
</evidence>
<gene>
    <name evidence="1" type="primary">F52C9.6</name>
    <name evidence="1" type="ORF">AWC38_SpisGene21704</name>
</gene>
<proteinExistence type="predicted"/>
<dbReference type="STRING" id="50429.A0A2B4RAI4"/>
<evidence type="ECO:0000313" key="1">
    <source>
        <dbReference type="EMBL" id="PFX14166.1"/>
    </source>
</evidence>
<dbReference type="PANTHER" id="PTHR47027:SF30">
    <property type="entry name" value="THAP-TYPE DOMAIN-CONTAINING PROTEIN"/>
    <property type="match status" value="1"/>
</dbReference>
<keyword evidence="2" id="KW-1185">Reference proteome</keyword>
<accession>A0A2B4RAI4</accession>
<organism evidence="1 2">
    <name type="scientific">Stylophora pistillata</name>
    <name type="common">Smooth cauliflower coral</name>
    <dbReference type="NCBI Taxonomy" id="50429"/>
    <lineage>
        <taxon>Eukaryota</taxon>
        <taxon>Metazoa</taxon>
        <taxon>Cnidaria</taxon>
        <taxon>Anthozoa</taxon>
        <taxon>Hexacorallia</taxon>
        <taxon>Scleractinia</taxon>
        <taxon>Astrocoeniina</taxon>
        <taxon>Pocilloporidae</taxon>
        <taxon>Stylophora</taxon>
    </lineage>
</organism>
<name>A0A2B4RAI4_STYPI</name>
<dbReference type="Proteomes" id="UP000225706">
    <property type="component" value="Unassembled WGS sequence"/>
</dbReference>
<dbReference type="PANTHER" id="PTHR47027">
    <property type="entry name" value="REVERSE TRANSCRIPTASE DOMAIN-CONTAINING PROTEIN"/>
    <property type="match status" value="1"/>
</dbReference>
<reference evidence="2" key="1">
    <citation type="journal article" date="2017" name="bioRxiv">
        <title>Comparative analysis of the genomes of Stylophora pistillata and Acropora digitifera provides evidence for extensive differences between species of corals.</title>
        <authorList>
            <person name="Voolstra C.R."/>
            <person name="Li Y."/>
            <person name="Liew Y.J."/>
            <person name="Baumgarten S."/>
            <person name="Zoccola D."/>
            <person name="Flot J.-F."/>
            <person name="Tambutte S."/>
            <person name="Allemand D."/>
            <person name="Aranda M."/>
        </authorList>
    </citation>
    <scope>NUCLEOTIDE SEQUENCE [LARGE SCALE GENOMIC DNA]</scope>
</reference>
<dbReference type="OrthoDB" id="5984501at2759"/>
<sequence>MEGSINEISGHIHQHAFKIQNDIDEKSRLFYKEWSSSPVWLPEGGTRLISTMPRGGLKLVKPNIIDSMSLDKLEQDLPKYTLKLQYSEKASANYYSRYEFISPQKEPLSVIADDDDAIAAPTEEDLPTILDAFNYAYTQLCLKINAKKTQVLFQPSPKDTVKTPPSIKIGETVLENVDNFTYLGSTLSPHANVDAEVNDRIQQAVAAFGKLQSRVFQDRDIRLDTKIQVYKAIVVTTLLYGSETWTIYRRHIAALEKFQQRCLRKMMTIKWQDRRTNLSVLEQATMCSVESVFVRNQLRWSGHVVRMENNRLPKQMFYSELTEGKQDVGGQKN</sequence>
<dbReference type="EMBL" id="LSMT01000828">
    <property type="protein sequence ID" value="PFX14166.1"/>
    <property type="molecule type" value="Genomic_DNA"/>
</dbReference>
<protein>
    <submittedName>
        <fullName evidence="1">Uncharacterized transposon-derived protein F52C9.6</fullName>
    </submittedName>
</protein>
<dbReference type="AlphaFoldDB" id="A0A2B4RAI4"/>